<dbReference type="Pfam" id="PF05159">
    <property type="entry name" value="Capsule_synth"/>
    <property type="match status" value="1"/>
</dbReference>
<dbReference type="InterPro" id="IPR007833">
    <property type="entry name" value="Capsule_polysaccharide_synth"/>
</dbReference>
<protein>
    <recommendedName>
        <fullName evidence="3">Capsular biosynthesis protein</fullName>
    </recommendedName>
</protein>
<gene>
    <name evidence="1" type="ORF">HK414_07080</name>
</gene>
<dbReference type="Proteomes" id="UP000500826">
    <property type="component" value="Chromosome"/>
</dbReference>
<proteinExistence type="predicted"/>
<dbReference type="EMBL" id="CP053418">
    <property type="protein sequence ID" value="QJW83855.1"/>
    <property type="molecule type" value="Genomic_DNA"/>
</dbReference>
<organism evidence="1 2">
    <name type="scientific">Ramlibacter terrae</name>
    <dbReference type="NCBI Taxonomy" id="2732511"/>
    <lineage>
        <taxon>Bacteria</taxon>
        <taxon>Pseudomonadati</taxon>
        <taxon>Pseudomonadota</taxon>
        <taxon>Betaproteobacteria</taxon>
        <taxon>Burkholderiales</taxon>
        <taxon>Comamonadaceae</taxon>
        <taxon>Ramlibacter</taxon>
    </lineage>
</organism>
<reference evidence="1 2" key="1">
    <citation type="submission" date="2020-05" db="EMBL/GenBank/DDBJ databases">
        <title>Ramlibacter rhizophilus sp. nov., isolated from rhizosphere soil of national flower Mugunghwa from South Korea.</title>
        <authorList>
            <person name="Zheng-Fei Y."/>
            <person name="Huan T."/>
        </authorList>
    </citation>
    <scope>NUCLEOTIDE SEQUENCE [LARGE SCALE GENOMIC DNA]</scope>
    <source>
        <strain evidence="1 2">H242</strain>
    </source>
</reference>
<evidence type="ECO:0008006" key="3">
    <source>
        <dbReference type="Google" id="ProtNLM"/>
    </source>
</evidence>
<evidence type="ECO:0000313" key="2">
    <source>
        <dbReference type="Proteomes" id="UP000500826"/>
    </source>
</evidence>
<name>A0ABX6P351_9BURK</name>
<sequence length="214" mass="24768">MINQSIEALAGKKVLLLQGPVGPFFARLAADLRAAGAEVHKVNFNAGDWIYYPRNAMNYRGPMDQWPARLEQQMRRLGIEVVFLFGDCRPIHIEARVLTTRMGVELWVFEEGYVRPDYVTLERFGVNGYSKLPRISDAYQQELPAVPEQRSVGNSYWPMVSCGFTYFTVGSMGKPFFPHYQHHRPLGFSEAIPRVRSAWRKLWYRYKERGQKTS</sequence>
<keyword evidence="2" id="KW-1185">Reference proteome</keyword>
<evidence type="ECO:0000313" key="1">
    <source>
        <dbReference type="EMBL" id="QJW83855.1"/>
    </source>
</evidence>
<accession>A0ABX6P351</accession>
<reference evidence="1 2" key="2">
    <citation type="submission" date="2020-05" db="EMBL/GenBank/DDBJ databases">
        <authorList>
            <person name="Khan S.A."/>
            <person name="Jeon C.O."/>
            <person name="Chun B.H."/>
        </authorList>
    </citation>
    <scope>NUCLEOTIDE SEQUENCE [LARGE SCALE GENOMIC DNA]</scope>
    <source>
        <strain evidence="1 2">H242</strain>
    </source>
</reference>